<sequence>MVYHKVETMVKESCTCYKRLMDANNYIRKKVPYFVLLSICYKLGIYTKCRPNTFLMLSPKLSSKRKCKDFVGMISRNEHRGNIKIRIPQLRRHSLKLF</sequence>
<evidence type="ECO:0000313" key="1">
    <source>
        <dbReference type="Proteomes" id="UP000035680"/>
    </source>
</evidence>
<keyword evidence="1" id="KW-1185">Reference proteome</keyword>
<dbReference type="WBParaSite" id="SVE_1420500.1">
    <property type="protein sequence ID" value="SVE_1420500.1"/>
    <property type="gene ID" value="SVE_1420500"/>
</dbReference>
<evidence type="ECO:0000313" key="2">
    <source>
        <dbReference type="WBParaSite" id="SVE_1420500.1"/>
    </source>
</evidence>
<accession>A0A0K0FSU7</accession>
<reference evidence="1" key="1">
    <citation type="submission" date="2014-07" db="EMBL/GenBank/DDBJ databases">
        <authorList>
            <person name="Martin A.A"/>
            <person name="De Silva N."/>
        </authorList>
    </citation>
    <scope>NUCLEOTIDE SEQUENCE</scope>
</reference>
<proteinExistence type="predicted"/>
<organism evidence="1 2">
    <name type="scientific">Strongyloides venezuelensis</name>
    <name type="common">Threadworm</name>
    <dbReference type="NCBI Taxonomy" id="75913"/>
    <lineage>
        <taxon>Eukaryota</taxon>
        <taxon>Metazoa</taxon>
        <taxon>Ecdysozoa</taxon>
        <taxon>Nematoda</taxon>
        <taxon>Chromadorea</taxon>
        <taxon>Rhabditida</taxon>
        <taxon>Tylenchina</taxon>
        <taxon>Panagrolaimomorpha</taxon>
        <taxon>Strongyloidoidea</taxon>
        <taxon>Strongyloididae</taxon>
        <taxon>Strongyloides</taxon>
    </lineage>
</organism>
<dbReference type="AlphaFoldDB" id="A0A0K0FSU7"/>
<reference evidence="2" key="2">
    <citation type="submission" date="2015-08" db="UniProtKB">
        <authorList>
            <consortium name="WormBaseParasite"/>
        </authorList>
    </citation>
    <scope>IDENTIFICATION</scope>
</reference>
<name>A0A0K0FSU7_STRVS</name>
<dbReference type="Proteomes" id="UP000035680">
    <property type="component" value="Unassembled WGS sequence"/>
</dbReference>
<protein>
    <submittedName>
        <fullName evidence="2">Ovule protein</fullName>
    </submittedName>
</protein>